<comment type="caution">
    <text evidence="1">The sequence shown here is derived from an EMBL/GenBank/DDBJ whole genome shotgun (WGS) entry which is preliminary data.</text>
</comment>
<evidence type="ECO:0000313" key="2">
    <source>
        <dbReference type="Proteomes" id="UP001223144"/>
    </source>
</evidence>
<proteinExistence type="predicted"/>
<sequence>MNDTYAFIEAEKTTHGVAFLCRLLKALSSFYAWLAAAKARSARKAADEVLAHEITVIHVAPVTPTGSRAFMPSCSAWGDA</sequence>
<gene>
    <name evidence="1" type="ORF">QCN29_34075</name>
</gene>
<dbReference type="Proteomes" id="UP001223144">
    <property type="component" value="Unassembled WGS sequence"/>
</dbReference>
<reference evidence="1 2" key="1">
    <citation type="submission" date="2023-04" db="EMBL/GenBank/DDBJ databases">
        <title>Streptomyces chengmaiensis sp. nov. isolated from the stem of mangrove plant in Hainan.</title>
        <authorList>
            <person name="Huang X."/>
            <person name="Zhou S."/>
            <person name="Chu X."/>
            <person name="Xie Y."/>
            <person name="Lin Y."/>
        </authorList>
    </citation>
    <scope>NUCLEOTIDE SEQUENCE [LARGE SCALE GENOMIC DNA]</scope>
    <source>
        <strain evidence="1 2">HNM0663</strain>
    </source>
</reference>
<dbReference type="RefSeq" id="WP_279933035.1">
    <property type="nucleotide sequence ID" value="NZ_JARWBG010000079.1"/>
</dbReference>
<accession>A0ABT6HYC2</accession>
<organism evidence="1 2">
    <name type="scientific">Streptomyces chengmaiensis</name>
    <dbReference type="NCBI Taxonomy" id="3040919"/>
    <lineage>
        <taxon>Bacteria</taxon>
        <taxon>Bacillati</taxon>
        <taxon>Actinomycetota</taxon>
        <taxon>Actinomycetes</taxon>
        <taxon>Kitasatosporales</taxon>
        <taxon>Streptomycetaceae</taxon>
        <taxon>Streptomyces</taxon>
    </lineage>
</organism>
<evidence type="ECO:0000313" key="1">
    <source>
        <dbReference type="EMBL" id="MDH2393704.1"/>
    </source>
</evidence>
<name>A0ABT6HYC2_9ACTN</name>
<evidence type="ECO:0008006" key="3">
    <source>
        <dbReference type="Google" id="ProtNLM"/>
    </source>
</evidence>
<protein>
    <recommendedName>
        <fullName evidence="3">Transposase</fullName>
    </recommendedName>
</protein>
<dbReference type="EMBL" id="JARWBG010000079">
    <property type="protein sequence ID" value="MDH2393704.1"/>
    <property type="molecule type" value="Genomic_DNA"/>
</dbReference>
<keyword evidence="2" id="KW-1185">Reference proteome</keyword>